<protein>
    <submittedName>
        <fullName evidence="1">Uncharacterized protein</fullName>
    </submittedName>
</protein>
<dbReference type="Proteomes" id="UP000886520">
    <property type="component" value="Chromosome 17"/>
</dbReference>
<accession>A0A9D4UF28</accession>
<reference evidence="1" key="1">
    <citation type="submission" date="2021-01" db="EMBL/GenBank/DDBJ databases">
        <title>Adiantum capillus-veneris genome.</title>
        <authorList>
            <person name="Fang Y."/>
            <person name="Liao Q."/>
        </authorList>
    </citation>
    <scope>NUCLEOTIDE SEQUENCE</scope>
    <source>
        <strain evidence="1">H3</strain>
        <tissue evidence="1">Leaf</tissue>
    </source>
</reference>
<organism evidence="1 2">
    <name type="scientific">Adiantum capillus-veneris</name>
    <name type="common">Maidenhair fern</name>
    <dbReference type="NCBI Taxonomy" id="13818"/>
    <lineage>
        <taxon>Eukaryota</taxon>
        <taxon>Viridiplantae</taxon>
        <taxon>Streptophyta</taxon>
        <taxon>Embryophyta</taxon>
        <taxon>Tracheophyta</taxon>
        <taxon>Polypodiopsida</taxon>
        <taxon>Polypodiidae</taxon>
        <taxon>Polypodiales</taxon>
        <taxon>Pteridineae</taxon>
        <taxon>Pteridaceae</taxon>
        <taxon>Vittarioideae</taxon>
        <taxon>Adiantum</taxon>
    </lineage>
</organism>
<sequence>MGKGPMFLLLKSVQRERGSRWSLGLVDSMRMCPCNIWIPESPSADVADACWIEHHVVAQTAATSHPIRTTILEIHAQKSRGENI</sequence>
<name>A0A9D4UF28_ADICA</name>
<proteinExistence type="predicted"/>
<gene>
    <name evidence="1" type="ORF">GOP47_0017321</name>
</gene>
<keyword evidence="2" id="KW-1185">Reference proteome</keyword>
<evidence type="ECO:0000313" key="1">
    <source>
        <dbReference type="EMBL" id="KAI5066793.1"/>
    </source>
</evidence>
<dbReference type="EMBL" id="JABFUD020000017">
    <property type="protein sequence ID" value="KAI5066793.1"/>
    <property type="molecule type" value="Genomic_DNA"/>
</dbReference>
<evidence type="ECO:0000313" key="2">
    <source>
        <dbReference type="Proteomes" id="UP000886520"/>
    </source>
</evidence>
<comment type="caution">
    <text evidence="1">The sequence shown here is derived from an EMBL/GenBank/DDBJ whole genome shotgun (WGS) entry which is preliminary data.</text>
</comment>
<dbReference type="AlphaFoldDB" id="A0A9D4UF28"/>